<dbReference type="Gene3D" id="1.10.10.10">
    <property type="entry name" value="Winged helix-like DNA-binding domain superfamily/Winged helix DNA-binding domain"/>
    <property type="match status" value="1"/>
</dbReference>
<feature type="domain" description="HTH lysR-type" evidence="6">
    <location>
        <begin position="7"/>
        <end position="66"/>
    </location>
</feature>
<dbReference type="InterPro" id="IPR005119">
    <property type="entry name" value="LysR_subst-bd"/>
</dbReference>
<keyword evidence="2" id="KW-0805">Transcription regulation</keyword>
<evidence type="ECO:0000259" key="6">
    <source>
        <dbReference type="Pfam" id="PF00126"/>
    </source>
</evidence>
<dbReference type="Gene3D" id="3.40.190.10">
    <property type="entry name" value="Periplasmic binding protein-like II"/>
    <property type="match status" value="2"/>
</dbReference>
<comment type="similarity">
    <text evidence="1">Belongs to the LysR transcriptional regulatory family.</text>
</comment>
<proteinExistence type="inferred from homology"/>
<dbReference type="Proteomes" id="UP000236728">
    <property type="component" value="Unassembled WGS sequence"/>
</dbReference>
<evidence type="ECO:0000259" key="7">
    <source>
        <dbReference type="Pfam" id="PF03466"/>
    </source>
</evidence>
<evidence type="ECO:0000256" key="3">
    <source>
        <dbReference type="ARBA" id="ARBA00023125"/>
    </source>
</evidence>
<dbReference type="SUPFAM" id="SSF46785">
    <property type="entry name" value="Winged helix' DNA-binding domain"/>
    <property type="match status" value="1"/>
</dbReference>
<dbReference type="CDD" id="cd08414">
    <property type="entry name" value="PBP2_LTTR_aromatics_like"/>
    <property type="match status" value="1"/>
</dbReference>
<dbReference type="GO" id="GO:0003700">
    <property type="term" value="F:DNA-binding transcription factor activity"/>
    <property type="evidence" value="ECO:0007669"/>
    <property type="project" value="InterPro"/>
</dbReference>
<evidence type="ECO:0000256" key="2">
    <source>
        <dbReference type="ARBA" id="ARBA00023015"/>
    </source>
</evidence>
<dbReference type="InterPro" id="IPR000847">
    <property type="entry name" value="LysR_HTH_N"/>
</dbReference>
<gene>
    <name evidence="8" type="ORF">SAMN05421819_4606</name>
</gene>
<protein>
    <submittedName>
        <fullName evidence="8">DNA-binding transcriptional regulator, LysR family</fullName>
    </submittedName>
</protein>
<dbReference type="SUPFAM" id="SSF53850">
    <property type="entry name" value="Periplasmic binding protein-like II"/>
    <property type="match status" value="1"/>
</dbReference>
<evidence type="ECO:0000256" key="1">
    <source>
        <dbReference type="ARBA" id="ARBA00009437"/>
    </source>
</evidence>
<dbReference type="GO" id="GO:0032993">
    <property type="term" value="C:protein-DNA complex"/>
    <property type="evidence" value="ECO:0007669"/>
    <property type="project" value="TreeGrafter"/>
</dbReference>
<name>A0A1H6CJ28_9BACT</name>
<dbReference type="AlphaFoldDB" id="A0A1H6CJ28"/>
<dbReference type="GO" id="GO:0003677">
    <property type="term" value="F:DNA binding"/>
    <property type="evidence" value="ECO:0007669"/>
    <property type="project" value="UniProtKB-KW"/>
</dbReference>
<keyword evidence="4" id="KW-0804">Transcription</keyword>
<feature type="compositionally biased region" description="Polar residues" evidence="5">
    <location>
        <begin position="306"/>
        <end position="331"/>
    </location>
</feature>
<dbReference type="Pfam" id="PF03466">
    <property type="entry name" value="LysR_substrate"/>
    <property type="match status" value="1"/>
</dbReference>
<feature type="region of interest" description="Disordered" evidence="5">
    <location>
        <begin position="297"/>
        <end position="331"/>
    </location>
</feature>
<evidence type="ECO:0000313" key="8">
    <source>
        <dbReference type="EMBL" id="SEG72949.1"/>
    </source>
</evidence>
<accession>A0A1H6CJ28</accession>
<sequence length="331" mass="37025">MNDWAEFRHFLYLVTILEKGGFRPAAESLHTSQPNLTVQARQFQQYASVNLYRKAKDGRIYPTETGLAFIPLARSVLEARDEVIAAIIAIERGEIDAIRLGSSPLADHELFRLLCSMHKELMPGCSVRRSHGDTTQLAEALLAGELDAALVTLPLKHTDLCVRDLRQDRLVVCMRRDSPLAEKAAVEVSDLQDNLTILYHPNRHPEAHARLMELLHGAGLQIEEYSSASHPTEMQALVKDGYGVALIREGMPLDEVLTTRRILGVDWTVDMAVAYHRERHPKTIPILVRKLRKIAQPTSAFPRKPPQSSTGNSESGIRSASQTPVQLQLLR</sequence>
<evidence type="ECO:0000256" key="5">
    <source>
        <dbReference type="SAM" id="MobiDB-lite"/>
    </source>
</evidence>
<dbReference type="EMBL" id="FNVA01000014">
    <property type="protein sequence ID" value="SEG72949.1"/>
    <property type="molecule type" value="Genomic_DNA"/>
</dbReference>
<dbReference type="InterPro" id="IPR036390">
    <property type="entry name" value="WH_DNA-bd_sf"/>
</dbReference>
<dbReference type="PANTHER" id="PTHR30346:SF0">
    <property type="entry name" value="HCA OPERON TRANSCRIPTIONAL ACTIVATOR HCAR"/>
    <property type="match status" value="1"/>
</dbReference>
<feature type="domain" description="LysR substrate-binding" evidence="7">
    <location>
        <begin position="96"/>
        <end position="282"/>
    </location>
</feature>
<keyword evidence="3 8" id="KW-0238">DNA-binding</keyword>
<dbReference type="Pfam" id="PF00126">
    <property type="entry name" value="HTH_1"/>
    <property type="match status" value="1"/>
</dbReference>
<dbReference type="PANTHER" id="PTHR30346">
    <property type="entry name" value="TRANSCRIPTIONAL DUAL REGULATOR HCAR-RELATED"/>
    <property type="match status" value="1"/>
</dbReference>
<organism evidence="8 9">
    <name type="scientific">Bryocella elongata</name>
    <dbReference type="NCBI Taxonomy" id="863522"/>
    <lineage>
        <taxon>Bacteria</taxon>
        <taxon>Pseudomonadati</taxon>
        <taxon>Acidobacteriota</taxon>
        <taxon>Terriglobia</taxon>
        <taxon>Terriglobales</taxon>
        <taxon>Acidobacteriaceae</taxon>
        <taxon>Bryocella</taxon>
    </lineage>
</organism>
<evidence type="ECO:0000313" key="9">
    <source>
        <dbReference type="Proteomes" id="UP000236728"/>
    </source>
</evidence>
<evidence type="ECO:0000256" key="4">
    <source>
        <dbReference type="ARBA" id="ARBA00023163"/>
    </source>
</evidence>
<reference evidence="8 9" key="1">
    <citation type="submission" date="2016-10" db="EMBL/GenBank/DDBJ databases">
        <authorList>
            <person name="de Groot N.N."/>
        </authorList>
    </citation>
    <scope>NUCLEOTIDE SEQUENCE [LARGE SCALE GENOMIC DNA]</scope>
    <source>
        <strain evidence="8 9">DSM 22489</strain>
    </source>
</reference>
<dbReference type="InterPro" id="IPR036388">
    <property type="entry name" value="WH-like_DNA-bd_sf"/>
</dbReference>
<keyword evidence="9" id="KW-1185">Reference proteome</keyword>
<dbReference type="OrthoDB" id="113093at2"/>